<feature type="transmembrane region" description="Helical" evidence="6">
    <location>
        <begin position="143"/>
        <end position="165"/>
    </location>
</feature>
<evidence type="ECO:0000256" key="3">
    <source>
        <dbReference type="ARBA" id="ARBA00022692"/>
    </source>
</evidence>
<evidence type="ECO:0000256" key="1">
    <source>
        <dbReference type="ARBA" id="ARBA00004651"/>
    </source>
</evidence>
<evidence type="ECO:0000313" key="8">
    <source>
        <dbReference type="Proteomes" id="UP000243784"/>
    </source>
</evidence>
<sequence length="207" mass="21864">MEIGQILGFWSVALMLTMTPGADWAVVINSSTKRSVAMPTIAGLASGYIAVVLAVSIGLASLLAANPIIFNVMAYAGAGYLAWLGSNAIFKSGAAISVENENASSVNRHFFKGFSLSTLNPMALLLLLVLLPQFTSKTGSWPMVYQLLLLGSLFVICVVFVYSAIALGAGKMINSKPRLGNLVQRLSGLVMIGLAIWLIAGHLISLF</sequence>
<keyword evidence="8" id="KW-1185">Reference proteome</keyword>
<dbReference type="GO" id="GO:0015171">
    <property type="term" value="F:amino acid transmembrane transporter activity"/>
    <property type="evidence" value="ECO:0007669"/>
    <property type="project" value="TreeGrafter"/>
</dbReference>
<dbReference type="RefSeq" id="WP_070954176.1">
    <property type="nucleotide sequence ID" value="NZ_CP015208.1"/>
</dbReference>
<evidence type="ECO:0000313" key="7">
    <source>
        <dbReference type="EMBL" id="AOY55665.1"/>
    </source>
</evidence>
<dbReference type="PANTHER" id="PTHR30086">
    <property type="entry name" value="ARGININE EXPORTER PROTEIN ARGO"/>
    <property type="match status" value="1"/>
</dbReference>
<protein>
    <recommendedName>
        <fullName evidence="9">Lysine transporter LysE</fullName>
    </recommendedName>
</protein>
<dbReference type="GO" id="GO:0005886">
    <property type="term" value="C:plasma membrane"/>
    <property type="evidence" value="ECO:0007669"/>
    <property type="project" value="UniProtKB-SubCell"/>
</dbReference>
<dbReference type="OrthoDB" id="9814990at2"/>
<feature type="transmembrane region" description="Helical" evidence="6">
    <location>
        <begin position="40"/>
        <end position="62"/>
    </location>
</feature>
<accession>A0A1D9DXZ0</accession>
<feature type="transmembrane region" description="Helical" evidence="6">
    <location>
        <begin position="110"/>
        <end position="131"/>
    </location>
</feature>
<keyword evidence="2" id="KW-1003">Cell membrane</keyword>
<dbReference type="KEGG" id="rpla:A4Z71_01250"/>
<feature type="transmembrane region" description="Helical" evidence="6">
    <location>
        <begin position="68"/>
        <end position="90"/>
    </location>
</feature>
<feature type="transmembrane region" description="Helical" evidence="6">
    <location>
        <begin position="6"/>
        <end position="28"/>
    </location>
</feature>
<evidence type="ECO:0000256" key="6">
    <source>
        <dbReference type="SAM" id="Phobius"/>
    </source>
</evidence>
<evidence type="ECO:0000256" key="5">
    <source>
        <dbReference type="ARBA" id="ARBA00023136"/>
    </source>
</evidence>
<feature type="transmembrane region" description="Helical" evidence="6">
    <location>
        <begin position="186"/>
        <end position="204"/>
    </location>
</feature>
<gene>
    <name evidence="7" type="ORF">A4Z71_01250</name>
</gene>
<evidence type="ECO:0008006" key="9">
    <source>
        <dbReference type="Google" id="ProtNLM"/>
    </source>
</evidence>
<dbReference type="PANTHER" id="PTHR30086:SF20">
    <property type="entry name" value="ARGININE EXPORTER PROTEIN ARGO-RELATED"/>
    <property type="match status" value="1"/>
</dbReference>
<evidence type="ECO:0000256" key="4">
    <source>
        <dbReference type="ARBA" id="ARBA00022989"/>
    </source>
</evidence>
<dbReference type="Pfam" id="PF01810">
    <property type="entry name" value="LysE"/>
    <property type="match status" value="1"/>
</dbReference>
<dbReference type="EMBL" id="CP015208">
    <property type="protein sequence ID" value="AOY55665.1"/>
    <property type="molecule type" value="Genomic_DNA"/>
</dbReference>
<dbReference type="Proteomes" id="UP000243784">
    <property type="component" value="Chromosome"/>
</dbReference>
<keyword evidence="4 6" id="KW-1133">Transmembrane helix</keyword>
<proteinExistence type="predicted"/>
<comment type="subcellular location">
    <subcellularLocation>
        <location evidence="1">Cell membrane</location>
        <topology evidence="1">Multi-pass membrane protein</topology>
    </subcellularLocation>
</comment>
<dbReference type="AlphaFoldDB" id="A0A1D9DXZ0"/>
<keyword evidence="3 6" id="KW-0812">Transmembrane</keyword>
<organism evidence="7 8">
    <name type="scientific">Candidatus Rhodoluna planktonica</name>
    <dbReference type="NCBI Taxonomy" id="535712"/>
    <lineage>
        <taxon>Bacteria</taxon>
        <taxon>Bacillati</taxon>
        <taxon>Actinomycetota</taxon>
        <taxon>Actinomycetes</taxon>
        <taxon>Micrococcales</taxon>
        <taxon>Microbacteriaceae</taxon>
        <taxon>Luna cluster</taxon>
        <taxon>Luna-1 subcluster</taxon>
        <taxon>Rhodoluna</taxon>
    </lineage>
</organism>
<dbReference type="InterPro" id="IPR001123">
    <property type="entry name" value="LeuE-type"/>
</dbReference>
<evidence type="ECO:0000256" key="2">
    <source>
        <dbReference type="ARBA" id="ARBA00022475"/>
    </source>
</evidence>
<keyword evidence="5 6" id="KW-0472">Membrane</keyword>
<name>A0A1D9DXZ0_9MICO</name>
<reference evidence="7 8" key="1">
    <citation type="journal article" date="2016" name="Biochim. Biophys. Acta">
        <title>Photochemical characterization of actinorhodopsin and its functional existence in the natural host.</title>
        <authorList>
            <person name="Nakamura S."/>
            <person name="Kikukawa T."/>
            <person name="Tamogami J."/>
            <person name="Kamiya M."/>
            <person name="Aizawa T."/>
            <person name="Hahn M.W."/>
            <person name="Ihara K."/>
            <person name="Kamo N."/>
            <person name="Demura M."/>
        </authorList>
    </citation>
    <scope>NUCLEOTIDE SEQUENCE [LARGE SCALE GENOMIC DNA]</scope>
    <source>
        <strain evidence="7 8">MWH-Dar1</strain>
    </source>
</reference>